<accession>A0A238FS70</accession>
<name>A0A238FS70_9BASI</name>
<organism evidence="2 3">
    <name type="scientific">Microbotryum intermedium</name>
    <dbReference type="NCBI Taxonomy" id="269621"/>
    <lineage>
        <taxon>Eukaryota</taxon>
        <taxon>Fungi</taxon>
        <taxon>Dikarya</taxon>
        <taxon>Basidiomycota</taxon>
        <taxon>Pucciniomycotina</taxon>
        <taxon>Microbotryomycetes</taxon>
        <taxon>Microbotryales</taxon>
        <taxon>Microbotryaceae</taxon>
        <taxon>Microbotryum</taxon>
    </lineage>
</organism>
<feature type="compositionally biased region" description="Polar residues" evidence="1">
    <location>
        <begin position="424"/>
        <end position="451"/>
    </location>
</feature>
<dbReference type="OrthoDB" id="2537675at2759"/>
<dbReference type="STRING" id="269621.A0A238FS70"/>
<sequence>MAARLSSTNLTDHEAGGSDALCMWGGGVPEHVQSRKNERASADLGLASHFVGKWSDIRCHIRRVRCTGTDGEPCYACLRTAKARNHNLGQVYCGYRGASCSEEIFDHINLIKLSIGALPIHLLSLVWPVINRFGSVAGRKHPNPPPDATLTHFGSSSSSVFLKEAQCIIFGFILAYGISAPTQQQHCGPFAYTLPSHTLPPGVPNIGGGSNDAMYRRRALPPPTSFDVYSPFAASSCSAEFQARSHSLSNTYPLALLNVGSSSTLARSGYSIGPGHSGPTAPSHTYHGAALTEGLSNSSLDQNGHGAPFDLPPANSRPLGSLFNSNPSLGVSGPGLSSSSRGTSTHFSSSSAMIPISTPTGPHNAGQPYYYPPGCSMPPPTRTQANQASMPAPGATPGATSSGNGSAGNASDVDWSNLLAASTHAAQSSREGPDSQSLEVPHSTRPQSSVYSPAPAHAAVYPGATPRSLHPSPSPPAPAGSACSP</sequence>
<protein>
    <submittedName>
        <fullName evidence="2">BQ2448_6386 protein</fullName>
    </submittedName>
</protein>
<proteinExistence type="predicted"/>
<feature type="compositionally biased region" description="Low complexity" evidence="1">
    <location>
        <begin position="324"/>
        <end position="351"/>
    </location>
</feature>
<dbReference type="EMBL" id="FMSP01000019">
    <property type="protein sequence ID" value="SCV73956.1"/>
    <property type="molecule type" value="Genomic_DNA"/>
</dbReference>
<gene>
    <name evidence="2" type="ORF">BQ2448_6386</name>
</gene>
<dbReference type="AlphaFoldDB" id="A0A238FS70"/>
<feature type="region of interest" description="Disordered" evidence="1">
    <location>
        <begin position="295"/>
        <end position="485"/>
    </location>
</feature>
<keyword evidence="3" id="KW-1185">Reference proteome</keyword>
<evidence type="ECO:0000313" key="2">
    <source>
        <dbReference type="EMBL" id="SCV73956.1"/>
    </source>
</evidence>
<evidence type="ECO:0000313" key="3">
    <source>
        <dbReference type="Proteomes" id="UP000198372"/>
    </source>
</evidence>
<feature type="compositionally biased region" description="Low complexity" evidence="1">
    <location>
        <begin position="395"/>
        <end position="411"/>
    </location>
</feature>
<reference evidence="3" key="1">
    <citation type="submission" date="2016-09" db="EMBL/GenBank/DDBJ databases">
        <authorList>
            <person name="Jeantristanb JTB J.-T."/>
            <person name="Ricardo R."/>
        </authorList>
    </citation>
    <scope>NUCLEOTIDE SEQUENCE [LARGE SCALE GENOMIC DNA]</scope>
</reference>
<evidence type="ECO:0000256" key="1">
    <source>
        <dbReference type="SAM" id="MobiDB-lite"/>
    </source>
</evidence>
<dbReference type="Proteomes" id="UP000198372">
    <property type="component" value="Unassembled WGS sequence"/>
</dbReference>